<comment type="caution">
    <text evidence="1">The sequence shown here is derived from an EMBL/GenBank/DDBJ whole genome shotgun (WGS) entry which is preliminary data.</text>
</comment>
<organism evidence="1 2">
    <name type="scientific">Bradyrhizobium ottawaense</name>
    <dbReference type="NCBI Taxonomy" id="931866"/>
    <lineage>
        <taxon>Bacteria</taxon>
        <taxon>Pseudomonadati</taxon>
        <taxon>Pseudomonadota</taxon>
        <taxon>Alphaproteobacteria</taxon>
        <taxon>Hyphomicrobiales</taxon>
        <taxon>Nitrobacteraceae</taxon>
        <taxon>Bradyrhizobium</taxon>
    </lineage>
</organism>
<accession>A0ABV4FK88</accession>
<evidence type="ECO:0000313" key="1">
    <source>
        <dbReference type="EMBL" id="MEY9451994.1"/>
    </source>
</evidence>
<reference evidence="1 2" key="1">
    <citation type="submission" date="2024-07" db="EMBL/GenBank/DDBJ databases">
        <title>Genomic Encyclopedia of Type Strains, Phase V (KMG-V): Genome sequencing to study the core and pangenomes of soil and plant-associated prokaryotes.</title>
        <authorList>
            <person name="Whitman W."/>
        </authorList>
    </citation>
    <scope>NUCLEOTIDE SEQUENCE [LARGE SCALE GENOMIC DNA]</scope>
    <source>
        <strain evidence="1 2">USDA 152</strain>
    </source>
</reference>
<dbReference type="RefSeq" id="WP_256379492.1">
    <property type="nucleotide sequence ID" value="NZ_AP021854.1"/>
</dbReference>
<protein>
    <submittedName>
        <fullName evidence="1">Uncharacterized protein</fullName>
    </submittedName>
</protein>
<keyword evidence="2" id="KW-1185">Reference proteome</keyword>
<evidence type="ECO:0000313" key="2">
    <source>
        <dbReference type="Proteomes" id="UP001565369"/>
    </source>
</evidence>
<proteinExistence type="predicted"/>
<sequence length="43" mass="4509">MIAVDVAAGAANVHGLIVDAQIERTVQIAVEMPTQSFELSKNA</sequence>
<name>A0ABV4FK88_9BRAD</name>
<dbReference type="EMBL" id="JBGBZJ010000003">
    <property type="protein sequence ID" value="MEY9451994.1"/>
    <property type="molecule type" value="Genomic_DNA"/>
</dbReference>
<gene>
    <name evidence="1" type="ORF">ABIG07_000942</name>
</gene>
<dbReference type="Proteomes" id="UP001565369">
    <property type="component" value="Unassembled WGS sequence"/>
</dbReference>